<dbReference type="InterPro" id="IPR005162">
    <property type="entry name" value="Retrotrans_gag_dom"/>
</dbReference>
<dbReference type="Pfam" id="PF08284">
    <property type="entry name" value="RVP_2"/>
    <property type="match status" value="1"/>
</dbReference>
<evidence type="ECO:0000313" key="4">
    <source>
        <dbReference type="Proteomes" id="UP001165121"/>
    </source>
</evidence>
<dbReference type="Pfam" id="PF03732">
    <property type="entry name" value="Retrotrans_gag"/>
    <property type="match status" value="1"/>
</dbReference>
<accession>A0A9W6XX77</accession>
<dbReference type="InterPro" id="IPR032567">
    <property type="entry name" value="RTL1-rel"/>
</dbReference>
<gene>
    <name evidence="3" type="ORF">Pfra01_001771900</name>
</gene>
<evidence type="ECO:0000256" key="1">
    <source>
        <dbReference type="SAM" id="MobiDB-lite"/>
    </source>
</evidence>
<dbReference type="OrthoDB" id="121213at2759"/>
<dbReference type="Gene3D" id="2.40.70.10">
    <property type="entry name" value="Acid Proteases"/>
    <property type="match status" value="1"/>
</dbReference>
<dbReference type="InterPro" id="IPR021109">
    <property type="entry name" value="Peptidase_aspartic_dom_sf"/>
</dbReference>
<dbReference type="PANTHER" id="PTHR15503:SF22">
    <property type="entry name" value="TRANSPOSON TY3-I GAG POLYPROTEIN"/>
    <property type="match status" value="1"/>
</dbReference>
<evidence type="ECO:0000259" key="2">
    <source>
        <dbReference type="Pfam" id="PF03732"/>
    </source>
</evidence>
<feature type="region of interest" description="Disordered" evidence="1">
    <location>
        <begin position="399"/>
        <end position="444"/>
    </location>
</feature>
<feature type="compositionally biased region" description="Basic and acidic residues" evidence="1">
    <location>
        <begin position="429"/>
        <end position="440"/>
    </location>
</feature>
<keyword evidence="4" id="KW-1185">Reference proteome</keyword>
<sequence length="549" mass="59271">MSLLGPEGVSHLASQGPDAVNARLEAFSRYENALLEHLQQRMTAVTASATPMTTSTSGPKPKPLMVSVKTFEGKEGESLLLWTRELEMAMGSALLKTKQQREALAIFKLSGRAREWALTCGTSVETSFPTWEQLKQQLSRVFAPPNQAYRVRSRFLATRQGKKELVDYVQELRTLIAGMAGDPLPEAVTGTVFPVGAGRPTGEGLSSVEPHGGGGQQGLASKRAVLSNTERVCKPVLLVVQATVKGFEKPWTILVDSGASGNYARRSTVEGSQLYAEALKARNRDIVTVRLATGTRVTVPKVPMNLGMKFQDFDSVERCLVLDLDARYDLILGMAWLERHEPCICWRSKTLGVTHRVELWRVMNPPLLGSRSEHWTETVNVLDIGISEMMDTESIVGTSPEQSSWAERGAAHNPLSNARGEAPSLRADGGMDRSPERSSWTERGVARNPLSDARGEAASLHAHEGMVGSEPRLKVCGPNDACGVAQNPLSDARMGDELSLDAKDGMVGATPKTQGRSSAVECGVAQNPLSGGCGKSSTWLSVGRDTEVP</sequence>
<dbReference type="PANTHER" id="PTHR15503">
    <property type="entry name" value="LDOC1 RELATED"/>
    <property type="match status" value="1"/>
</dbReference>
<evidence type="ECO:0000313" key="3">
    <source>
        <dbReference type="EMBL" id="GMF47215.1"/>
    </source>
</evidence>
<name>A0A9W6XX77_9STRA</name>
<dbReference type="EMBL" id="BSXT01002119">
    <property type="protein sequence ID" value="GMF47215.1"/>
    <property type="molecule type" value="Genomic_DNA"/>
</dbReference>
<organism evidence="3 4">
    <name type="scientific">Phytophthora fragariaefolia</name>
    <dbReference type="NCBI Taxonomy" id="1490495"/>
    <lineage>
        <taxon>Eukaryota</taxon>
        <taxon>Sar</taxon>
        <taxon>Stramenopiles</taxon>
        <taxon>Oomycota</taxon>
        <taxon>Peronosporomycetes</taxon>
        <taxon>Peronosporales</taxon>
        <taxon>Peronosporaceae</taxon>
        <taxon>Phytophthora</taxon>
    </lineage>
</organism>
<protein>
    <submittedName>
        <fullName evidence="3">Unnamed protein product</fullName>
    </submittedName>
</protein>
<reference evidence="3" key="1">
    <citation type="submission" date="2023-04" db="EMBL/GenBank/DDBJ databases">
        <title>Phytophthora fragariaefolia NBRC 109709.</title>
        <authorList>
            <person name="Ichikawa N."/>
            <person name="Sato H."/>
            <person name="Tonouchi N."/>
        </authorList>
    </citation>
    <scope>NUCLEOTIDE SEQUENCE</scope>
    <source>
        <strain evidence="3">NBRC 109709</strain>
    </source>
</reference>
<proteinExistence type="predicted"/>
<dbReference type="Proteomes" id="UP001165121">
    <property type="component" value="Unassembled WGS sequence"/>
</dbReference>
<feature type="domain" description="Retrotransposon gag" evidence="2">
    <location>
        <begin position="104"/>
        <end position="183"/>
    </location>
</feature>
<dbReference type="AlphaFoldDB" id="A0A9W6XX77"/>
<feature type="region of interest" description="Disordered" evidence="1">
    <location>
        <begin position="200"/>
        <end position="221"/>
    </location>
</feature>
<dbReference type="CDD" id="cd00303">
    <property type="entry name" value="retropepsin_like"/>
    <property type="match status" value="1"/>
</dbReference>
<comment type="caution">
    <text evidence="3">The sequence shown here is derived from an EMBL/GenBank/DDBJ whole genome shotgun (WGS) entry which is preliminary data.</text>
</comment>